<proteinExistence type="predicted"/>
<dbReference type="EMBL" id="VAUO01000002">
    <property type="protein sequence ID" value="TLP63020.1"/>
    <property type="molecule type" value="Genomic_DNA"/>
</dbReference>
<dbReference type="Pfam" id="PF03781">
    <property type="entry name" value="FGE-sulfatase"/>
    <property type="match status" value="1"/>
</dbReference>
<protein>
    <submittedName>
        <fullName evidence="2">Formylglycine-generating enzyme family protein</fullName>
    </submittedName>
</protein>
<dbReference type="Proteomes" id="UP000309819">
    <property type="component" value="Unassembled WGS sequence"/>
</dbReference>
<dbReference type="GO" id="GO:0120147">
    <property type="term" value="F:formylglycine-generating oxidase activity"/>
    <property type="evidence" value="ECO:0007669"/>
    <property type="project" value="TreeGrafter"/>
</dbReference>
<feature type="domain" description="Sulfatase-modifying factor enzyme-like" evidence="1">
    <location>
        <begin position="51"/>
        <end position="323"/>
    </location>
</feature>
<dbReference type="AlphaFoldDB" id="A0A5R8ZBB0"/>
<dbReference type="Gene3D" id="3.90.1580.10">
    <property type="entry name" value="paralog of FGE (formylglycine-generating enzyme)"/>
    <property type="match status" value="1"/>
</dbReference>
<sequence>MKRWLVSSFILAGVLWAVAALWPRPVPTLGSRTACEAYDGLPNGWGSDPLAGMVRVSGGRFTPGNEAGYPDERPLGAVDVGNFWIDRSEVTRAQFGAFVAATGYVTEAERAGVGAVFRPSQEGAQDTTPLNWWKLVKGADWRHPDGPDAPPAALDGRPVTLVTLADAQAYANWRGNQLPSEAEWEYAARAGSASQRLGELPLDAHGKPAANYWQGIFPLMDMGEDGYTGLAPVGCFAPNAFGLFDMIGNVWEWTTDTQWGPLMSHANGDPGQLRAITGRSASRIIKGGSYLCADNYCARYRTAARERQEADLATSHVGFRTIRPIVP</sequence>
<dbReference type="PANTHER" id="PTHR23150">
    <property type="entry name" value="SULFATASE MODIFYING FACTOR 1, 2"/>
    <property type="match status" value="1"/>
</dbReference>
<comment type="caution">
    <text evidence="2">The sequence shown here is derived from an EMBL/GenBank/DDBJ whole genome shotgun (WGS) entry which is preliminary data.</text>
</comment>
<evidence type="ECO:0000313" key="2">
    <source>
        <dbReference type="EMBL" id="TLP63020.1"/>
    </source>
</evidence>
<evidence type="ECO:0000259" key="1">
    <source>
        <dbReference type="Pfam" id="PF03781"/>
    </source>
</evidence>
<reference evidence="2 3" key="1">
    <citation type="submission" date="2019-05" db="EMBL/GenBank/DDBJ databases">
        <title>Pseudomonas sp. SC006 isolated from lettuce that can produce HBGAs.</title>
        <authorList>
            <person name="Wang D."/>
            <person name="Liao N."/>
            <person name="Liu D."/>
            <person name="Zhang Z."/>
            <person name="Zou S."/>
        </authorList>
    </citation>
    <scope>NUCLEOTIDE SEQUENCE [LARGE SCALE GENOMIC DNA]</scope>
    <source>
        <strain evidence="2 3">SC006</strain>
    </source>
</reference>
<dbReference type="RefSeq" id="WP_138218361.1">
    <property type="nucleotide sequence ID" value="NZ_VAUO01000002.1"/>
</dbReference>
<evidence type="ECO:0000313" key="3">
    <source>
        <dbReference type="Proteomes" id="UP000309819"/>
    </source>
</evidence>
<dbReference type="InterPro" id="IPR042095">
    <property type="entry name" value="SUMF_sf"/>
</dbReference>
<dbReference type="SUPFAM" id="SSF56436">
    <property type="entry name" value="C-type lectin-like"/>
    <property type="match status" value="1"/>
</dbReference>
<dbReference type="InterPro" id="IPR051043">
    <property type="entry name" value="Sulfatase_Mod_Factor_Kinase"/>
</dbReference>
<keyword evidence="3" id="KW-1185">Reference proteome</keyword>
<name>A0A5R8ZBB0_9PSED</name>
<dbReference type="OrthoDB" id="9768004at2"/>
<dbReference type="InterPro" id="IPR005532">
    <property type="entry name" value="SUMF_dom"/>
</dbReference>
<gene>
    <name evidence="2" type="ORF">FEM01_05895</name>
</gene>
<organism evidence="2 3">
    <name type="scientific">Pseudomonas mosselii</name>
    <dbReference type="NCBI Taxonomy" id="78327"/>
    <lineage>
        <taxon>Bacteria</taxon>
        <taxon>Pseudomonadati</taxon>
        <taxon>Pseudomonadota</taxon>
        <taxon>Gammaproteobacteria</taxon>
        <taxon>Pseudomonadales</taxon>
        <taxon>Pseudomonadaceae</taxon>
        <taxon>Pseudomonas</taxon>
    </lineage>
</organism>
<dbReference type="InterPro" id="IPR016187">
    <property type="entry name" value="CTDL_fold"/>
</dbReference>
<dbReference type="PANTHER" id="PTHR23150:SF19">
    <property type="entry name" value="FORMYLGLYCINE-GENERATING ENZYME"/>
    <property type="match status" value="1"/>
</dbReference>
<accession>A0A5R8ZBB0</accession>